<dbReference type="CDD" id="cd00586">
    <property type="entry name" value="4HBT"/>
    <property type="match status" value="1"/>
</dbReference>
<sequence>MSRPIEGKAYPFIHARRIRWGESDPARIAYTARFLDFAMDAIEAFFTDRLGVSFYEFNVDMGSGSPFVRVELDFRSPVTPRDTLETEVRIARLGGSSVTFVVIGRVGDRVSYEGRLVCAFVDSTGEKMKPIPIPPEFRAKLEADVLPG</sequence>
<dbReference type="OrthoDB" id="7204167at2"/>
<dbReference type="RefSeq" id="WP_109870069.1">
    <property type="nucleotide sequence ID" value="NZ_QGNA01000002.1"/>
</dbReference>
<evidence type="ECO:0000313" key="1">
    <source>
        <dbReference type="EMBL" id="PWS36958.1"/>
    </source>
</evidence>
<organism evidence="1 2">
    <name type="scientific">Falsiroseomonas bella</name>
    <dbReference type="NCBI Taxonomy" id="2184016"/>
    <lineage>
        <taxon>Bacteria</taxon>
        <taxon>Pseudomonadati</taxon>
        <taxon>Pseudomonadota</taxon>
        <taxon>Alphaproteobacteria</taxon>
        <taxon>Acetobacterales</taxon>
        <taxon>Roseomonadaceae</taxon>
        <taxon>Falsiroseomonas</taxon>
    </lineage>
</organism>
<dbReference type="InterPro" id="IPR029069">
    <property type="entry name" value="HotDog_dom_sf"/>
</dbReference>
<dbReference type="SUPFAM" id="SSF54637">
    <property type="entry name" value="Thioesterase/thiol ester dehydrase-isomerase"/>
    <property type="match status" value="1"/>
</dbReference>
<evidence type="ECO:0000313" key="2">
    <source>
        <dbReference type="Proteomes" id="UP000245765"/>
    </source>
</evidence>
<accession>A0A317FH49</accession>
<dbReference type="Gene3D" id="3.10.129.10">
    <property type="entry name" value="Hotdog Thioesterase"/>
    <property type="match status" value="1"/>
</dbReference>
<dbReference type="Pfam" id="PF13279">
    <property type="entry name" value="4HBT_2"/>
    <property type="match status" value="1"/>
</dbReference>
<proteinExistence type="predicted"/>
<gene>
    <name evidence="1" type="ORF">DFH01_08725</name>
</gene>
<name>A0A317FH49_9PROT</name>
<protein>
    <submittedName>
        <fullName evidence="1">Acyl-CoA thioesterase</fullName>
    </submittedName>
</protein>
<keyword evidence="2" id="KW-1185">Reference proteome</keyword>
<dbReference type="Proteomes" id="UP000245765">
    <property type="component" value="Unassembled WGS sequence"/>
</dbReference>
<comment type="caution">
    <text evidence="1">The sequence shown here is derived from an EMBL/GenBank/DDBJ whole genome shotgun (WGS) entry which is preliminary data.</text>
</comment>
<dbReference type="EMBL" id="QGNA01000002">
    <property type="protein sequence ID" value="PWS36958.1"/>
    <property type="molecule type" value="Genomic_DNA"/>
</dbReference>
<dbReference type="AlphaFoldDB" id="A0A317FH49"/>
<reference evidence="2" key="1">
    <citation type="submission" date="2018-05" db="EMBL/GenBank/DDBJ databases">
        <authorList>
            <person name="Du Z."/>
            <person name="Wang X."/>
        </authorList>
    </citation>
    <scope>NUCLEOTIDE SEQUENCE [LARGE SCALE GENOMIC DNA]</scope>
    <source>
        <strain evidence="2">CQN31</strain>
    </source>
</reference>